<dbReference type="Proteomes" id="UP000067683">
    <property type="component" value="Chromosome"/>
</dbReference>
<evidence type="ECO:0000313" key="1">
    <source>
        <dbReference type="EMBL" id="ALS76635.1"/>
    </source>
</evidence>
<organism evidence="1 2">
    <name type="scientific">Planococcus rifietoensis</name>
    <dbReference type="NCBI Taxonomy" id="200991"/>
    <lineage>
        <taxon>Bacteria</taxon>
        <taxon>Bacillati</taxon>
        <taxon>Bacillota</taxon>
        <taxon>Bacilli</taxon>
        <taxon>Bacillales</taxon>
        <taxon>Caryophanaceae</taxon>
        <taxon>Planococcus</taxon>
    </lineage>
</organism>
<dbReference type="RefSeq" id="WP_058383337.1">
    <property type="nucleotide sequence ID" value="NZ_CP013659.2"/>
</dbReference>
<protein>
    <submittedName>
        <fullName evidence="1">Uncharacterized protein</fullName>
    </submittedName>
</protein>
<accession>A0A0U2Z9M6</accession>
<dbReference type="STRING" id="200991.AUC31_16090"/>
<reference evidence="1" key="1">
    <citation type="submission" date="2016-01" db="EMBL/GenBank/DDBJ databases">
        <title>Complete genome of Planococcus rifietoensis type strain M8.</title>
        <authorList>
            <person name="See-Too W.S."/>
        </authorList>
    </citation>
    <scope>NUCLEOTIDE SEQUENCE [LARGE SCALE GENOMIC DNA]</scope>
    <source>
        <strain evidence="1">M8</strain>
    </source>
</reference>
<gene>
    <name evidence="1" type="ORF">AUC31_16090</name>
</gene>
<name>A0A0U2Z9M6_9BACL</name>
<dbReference type="OrthoDB" id="2967073at2"/>
<sequence>MRYTQYKGVVEREYKKSLRKIMYELCVVEGLDSVNGALRLGVAKTIFEYWRNFYRYDDHQRLFDQKVQELDKMHFLYVNEGKKPTVTEPLHHTDESSLEGFREQVEQMAAYYREVHAESKGLAVEASNLPLYEFVEELLQRYEAGELLEEIMKNSLNAEKG</sequence>
<evidence type="ECO:0000313" key="2">
    <source>
        <dbReference type="Proteomes" id="UP000067683"/>
    </source>
</evidence>
<dbReference type="EMBL" id="CP013659">
    <property type="protein sequence ID" value="ALS76635.1"/>
    <property type="molecule type" value="Genomic_DNA"/>
</dbReference>
<keyword evidence="2" id="KW-1185">Reference proteome</keyword>
<dbReference type="KEGG" id="prt:AUC31_16090"/>
<dbReference type="AlphaFoldDB" id="A0A0U2Z9M6"/>
<proteinExistence type="predicted"/>